<keyword evidence="9 10" id="KW-0961">Cell wall biogenesis/degradation</keyword>
<dbReference type="InterPro" id="IPR006009">
    <property type="entry name" value="GlcNAc_MurG"/>
</dbReference>
<dbReference type="RefSeq" id="WP_076379613.1">
    <property type="nucleotide sequence ID" value="NZ_AP017422.1"/>
</dbReference>
<feature type="domain" description="Glycosyltransferase family 28 N-terminal" evidence="11">
    <location>
        <begin position="25"/>
        <end position="164"/>
    </location>
</feature>
<feature type="domain" description="Glycosyl transferase family 28 C-terminal" evidence="12">
    <location>
        <begin position="212"/>
        <end position="370"/>
    </location>
</feature>
<comment type="subcellular location">
    <subcellularLocation>
        <location evidence="10">Cell membrane</location>
        <topology evidence="10">Peripheral membrane protein</topology>
        <orientation evidence="10">Cytoplasmic side</orientation>
    </subcellularLocation>
</comment>
<dbReference type="EMBL" id="FTOR01000004">
    <property type="protein sequence ID" value="SIT16755.1"/>
    <property type="molecule type" value="Genomic_DNA"/>
</dbReference>
<protein>
    <recommendedName>
        <fullName evidence="10">UDP-N-acetylglucosamine--N-acetylmuramyl-(pentapeptide) pyrophosphoryl-undecaprenol N-acetylglucosamine transferase</fullName>
        <ecNumber evidence="10">2.4.1.227</ecNumber>
    </recommendedName>
    <alternativeName>
        <fullName evidence="10">Undecaprenyl-PP-MurNAc-pentapeptide-UDPGlcNAc GlcNAc transferase</fullName>
    </alternativeName>
</protein>
<comment type="caution">
    <text evidence="10">Lacks conserved residue(s) required for the propagation of feature annotation.</text>
</comment>
<gene>
    <name evidence="10" type="primary">murG</name>
    <name evidence="13" type="ORF">SAMN05421788_104275</name>
</gene>
<evidence type="ECO:0000256" key="3">
    <source>
        <dbReference type="ARBA" id="ARBA00022676"/>
    </source>
</evidence>
<dbReference type="Proteomes" id="UP000186917">
    <property type="component" value="Unassembled WGS sequence"/>
</dbReference>
<keyword evidence="2 10" id="KW-0132">Cell division</keyword>
<dbReference type="PANTHER" id="PTHR21015:SF22">
    <property type="entry name" value="GLYCOSYLTRANSFERASE"/>
    <property type="match status" value="1"/>
</dbReference>
<evidence type="ECO:0000259" key="12">
    <source>
        <dbReference type="Pfam" id="PF04101"/>
    </source>
</evidence>
<dbReference type="NCBIfam" id="TIGR01133">
    <property type="entry name" value="murG"/>
    <property type="match status" value="1"/>
</dbReference>
<evidence type="ECO:0000313" key="13">
    <source>
        <dbReference type="EMBL" id="SIT16755.1"/>
    </source>
</evidence>
<feature type="binding site" evidence="10">
    <location>
        <position position="316"/>
    </location>
    <ligand>
        <name>UDP-N-acetyl-alpha-D-glucosamine</name>
        <dbReference type="ChEBI" id="CHEBI:57705"/>
    </ligand>
</feature>
<evidence type="ECO:0000313" key="14">
    <source>
        <dbReference type="Proteomes" id="UP000186917"/>
    </source>
</evidence>
<dbReference type="EC" id="2.4.1.227" evidence="10"/>
<evidence type="ECO:0000256" key="1">
    <source>
        <dbReference type="ARBA" id="ARBA00022475"/>
    </source>
</evidence>
<dbReference type="Gene3D" id="3.40.50.2000">
    <property type="entry name" value="Glycogen Phosphorylase B"/>
    <property type="match status" value="2"/>
</dbReference>
<evidence type="ECO:0000256" key="2">
    <source>
        <dbReference type="ARBA" id="ARBA00022618"/>
    </source>
</evidence>
<keyword evidence="7 10" id="KW-0472">Membrane</keyword>
<organism evidence="13 14">
    <name type="scientific">Filimonas lacunae</name>
    <dbReference type="NCBI Taxonomy" id="477680"/>
    <lineage>
        <taxon>Bacteria</taxon>
        <taxon>Pseudomonadati</taxon>
        <taxon>Bacteroidota</taxon>
        <taxon>Chitinophagia</taxon>
        <taxon>Chitinophagales</taxon>
        <taxon>Chitinophagaceae</taxon>
        <taxon>Filimonas</taxon>
    </lineage>
</organism>
<sequence length="384" mass="41232">MSQVINHTTNNGGSGATASARQHKIIIAGGGTGGHIFPAIAIANAIKQQLPGVEILFVGAKGKMEMERVPQAGYNIEGLDIAGFNRSSLIKNIGLPVKLMKSFFQVRKIINAFQPDAVIGVGGYSSFPVLRYAQQKSIPTFIHESNSFAGKSNMLLGKKATRIFVASEGMEKFFPAGKITITGNPVRKSIVQSKVTRAEALDFFGLDESKKTILVVGGSLGARSINEVMISHLSDLKALDLQLVWQTGKVNAEAYKQTGGTMRNVWVNDFIVDMDKAYAAADVVVSRAGAMAVTELCVVKKPVVFVPFPFAAEDHQTVNAKYLVEKNAAVMVADSEVRTKLFSALTTLAMDEEKQQVLKENISKLAVTDADEVIAQTVIKAIGG</sequence>
<dbReference type="PANTHER" id="PTHR21015">
    <property type="entry name" value="UDP-N-ACETYLGLUCOSAMINE--N-ACETYLMURAMYL-(PENTAPEPTIDE) PYROPHOSPHORYL-UNDECAPRENOL N-ACETYLGLUCOSAMINE TRANSFERASE 1"/>
    <property type="match status" value="1"/>
</dbReference>
<evidence type="ECO:0000259" key="11">
    <source>
        <dbReference type="Pfam" id="PF03033"/>
    </source>
</evidence>
<keyword evidence="5 10" id="KW-0133">Cell shape</keyword>
<reference evidence="14" key="1">
    <citation type="submission" date="2017-01" db="EMBL/GenBank/DDBJ databases">
        <authorList>
            <person name="Varghese N."/>
            <person name="Submissions S."/>
        </authorList>
    </citation>
    <scope>NUCLEOTIDE SEQUENCE [LARGE SCALE GENOMIC DNA]</scope>
    <source>
        <strain evidence="14">DSM 21054</strain>
    </source>
</reference>
<dbReference type="AlphaFoldDB" id="A0A173MRS8"/>
<dbReference type="GO" id="GO:0008360">
    <property type="term" value="P:regulation of cell shape"/>
    <property type="evidence" value="ECO:0007669"/>
    <property type="project" value="UniProtKB-KW"/>
</dbReference>
<evidence type="ECO:0000256" key="7">
    <source>
        <dbReference type="ARBA" id="ARBA00023136"/>
    </source>
</evidence>
<dbReference type="InterPro" id="IPR004276">
    <property type="entry name" value="GlycoTrans_28_N"/>
</dbReference>
<comment type="function">
    <text evidence="10">Cell wall formation. Catalyzes the transfer of a GlcNAc subunit on undecaprenyl-pyrophosphoryl-MurNAc-pentapeptide (lipid intermediate I) to form undecaprenyl-pyrophosphoryl-MurNAc-(pentapeptide)GlcNAc (lipid intermediate II).</text>
</comment>
<feature type="binding site" evidence="10">
    <location>
        <position position="187"/>
    </location>
    <ligand>
        <name>UDP-N-acetyl-alpha-D-glucosamine</name>
        <dbReference type="ChEBI" id="CHEBI:57705"/>
    </ligand>
</feature>
<dbReference type="HAMAP" id="MF_00033">
    <property type="entry name" value="MurG"/>
    <property type="match status" value="1"/>
</dbReference>
<comment type="pathway">
    <text evidence="10">Cell wall biogenesis; peptidoglycan biosynthesis.</text>
</comment>
<dbReference type="GO" id="GO:0051991">
    <property type="term" value="F:UDP-N-acetyl-D-glucosamine:N-acetylmuramoyl-L-alanyl-D-glutamyl-meso-2,6-diaminopimelyl-D-alanyl-D-alanine-diphosphoundecaprenol 4-beta-N-acetylglucosaminlytransferase activity"/>
    <property type="evidence" value="ECO:0007669"/>
    <property type="project" value="RHEA"/>
</dbReference>
<evidence type="ECO:0000256" key="4">
    <source>
        <dbReference type="ARBA" id="ARBA00022679"/>
    </source>
</evidence>
<dbReference type="STRING" id="477680.SAMN05421788_104275"/>
<dbReference type="CDD" id="cd03785">
    <property type="entry name" value="GT28_MurG"/>
    <property type="match status" value="1"/>
</dbReference>
<dbReference type="UniPathway" id="UPA00219"/>
<accession>A0A173MRS8</accession>
<dbReference type="OrthoDB" id="9808936at2"/>
<dbReference type="InterPro" id="IPR007235">
    <property type="entry name" value="Glyco_trans_28_C"/>
</dbReference>
<dbReference type="GO" id="GO:0050511">
    <property type="term" value="F:undecaprenyldiphospho-muramoylpentapeptide beta-N-acetylglucosaminyltransferase activity"/>
    <property type="evidence" value="ECO:0007669"/>
    <property type="project" value="UniProtKB-UniRule"/>
</dbReference>
<proteinExistence type="inferred from homology"/>
<keyword evidence="4 10" id="KW-0808">Transferase</keyword>
<dbReference type="SUPFAM" id="SSF53756">
    <property type="entry name" value="UDP-Glycosyltransferase/glycogen phosphorylase"/>
    <property type="match status" value="1"/>
</dbReference>
<evidence type="ECO:0000256" key="6">
    <source>
        <dbReference type="ARBA" id="ARBA00022984"/>
    </source>
</evidence>
<evidence type="ECO:0000256" key="9">
    <source>
        <dbReference type="ARBA" id="ARBA00023316"/>
    </source>
</evidence>
<feature type="binding site" evidence="10">
    <location>
        <position position="271"/>
    </location>
    <ligand>
        <name>UDP-N-acetyl-alpha-D-glucosamine</name>
        <dbReference type="ChEBI" id="CHEBI:57705"/>
    </ligand>
</feature>
<feature type="binding site" evidence="10">
    <location>
        <begin position="32"/>
        <end position="34"/>
    </location>
    <ligand>
        <name>UDP-N-acetyl-alpha-D-glucosamine</name>
        <dbReference type="ChEBI" id="CHEBI:57705"/>
    </ligand>
</feature>
<keyword evidence="3 10" id="KW-0328">Glycosyltransferase</keyword>
<keyword evidence="14" id="KW-1185">Reference proteome</keyword>
<comment type="similarity">
    <text evidence="10">Belongs to the glycosyltransferase 28 family. MurG subfamily.</text>
</comment>
<evidence type="ECO:0000256" key="5">
    <source>
        <dbReference type="ARBA" id="ARBA00022960"/>
    </source>
</evidence>
<dbReference type="GO" id="GO:0051301">
    <property type="term" value="P:cell division"/>
    <property type="evidence" value="ECO:0007669"/>
    <property type="project" value="UniProtKB-KW"/>
</dbReference>
<evidence type="ECO:0000256" key="10">
    <source>
        <dbReference type="HAMAP-Rule" id="MF_00033"/>
    </source>
</evidence>
<dbReference type="Pfam" id="PF04101">
    <property type="entry name" value="Glyco_tran_28_C"/>
    <property type="match status" value="1"/>
</dbReference>
<dbReference type="Pfam" id="PF03033">
    <property type="entry name" value="Glyco_transf_28"/>
    <property type="match status" value="1"/>
</dbReference>
<keyword evidence="8 10" id="KW-0131">Cell cycle</keyword>
<dbReference type="GO" id="GO:0005975">
    <property type="term" value="P:carbohydrate metabolic process"/>
    <property type="evidence" value="ECO:0007669"/>
    <property type="project" value="InterPro"/>
</dbReference>
<keyword evidence="1 10" id="KW-1003">Cell membrane</keyword>
<dbReference type="GO" id="GO:0009252">
    <property type="term" value="P:peptidoglycan biosynthetic process"/>
    <property type="evidence" value="ECO:0007669"/>
    <property type="project" value="UniProtKB-UniRule"/>
</dbReference>
<keyword evidence="6 10" id="KW-0573">Peptidoglycan synthesis</keyword>
<dbReference type="KEGG" id="fln:FLA_6416"/>
<comment type="catalytic activity">
    <reaction evidence="10">
        <text>di-trans,octa-cis-undecaprenyl diphospho-N-acetyl-alpha-D-muramoyl-L-alanyl-D-glutamyl-meso-2,6-diaminopimeloyl-D-alanyl-D-alanine + UDP-N-acetyl-alpha-D-glucosamine = di-trans,octa-cis-undecaprenyl diphospho-[N-acetyl-alpha-D-glucosaminyl-(1-&gt;4)]-N-acetyl-alpha-D-muramoyl-L-alanyl-D-glutamyl-meso-2,6-diaminopimeloyl-D-alanyl-D-alanine + UDP + H(+)</text>
        <dbReference type="Rhea" id="RHEA:31227"/>
        <dbReference type="ChEBI" id="CHEBI:15378"/>
        <dbReference type="ChEBI" id="CHEBI:57705"/>
        <dbReference type="ChEBI" id="CHEBI:58223"/>
        <dbReference type="ChEBI" id="CHEBI:61387"/>
        <dbReference type="ChEBI" id="CHEBI:61388"/>
        <dbReference type="EC" id="2.4.1.227"/>
    </reaction>
</comment>
<name>A0A173MRS8_9BACT</name>
<feature type="binding site" evidence="10">
    <location>
        <position position="219"/>
    </location>
    <ligand>
        <name>UDP-N-acetyl-alpha-D-glucosamine</name>
        <dbReference type="ChEBI" id="CHEBI:57705"/>
    </ligand>
</feature>
<feature type="binding site" evidence="10">
    <location>
        <position position="146"/>
    </location>
    <ligand>
        <name>UDP-N-acetyl-alpha-D-glucosamine</name>
        <dbReference type="ChEBI" id="CHEBI:57705"/>
    </ligand>
</feature>
<dbReference type="GO" id="GO:0071555">
    <property type="term" value="P:cell wall organization"/>
    <property type="evidence" value="ECO:0007669"/>
    <property type="project" value="UniProtKB-KW"/>
</dbReference>
<dbReference type="GO" id="GO:0005886">
    <property type="term" value="C:plasma membrane"/>
    <property type="evidence" value="ECO:0007669"/>
    <property type="project" value="UniProtKB-SubCell"/>
</dbReference>
<evidence type="ECO:0000256" key="8">
    <source>
        <dbReference type="ARBA" id="ARBA00023306"/>
    </source>
</evidence>